<dbReference type="GO" id="GO:0000272">
    <property type="term" value="P:polysaccharide catabolic process"/>
    <property type="evidence" value="ECO:0007669"/>
    <property type="project" value="UniProtKB-KW"/>
</dbReference>
<proteinExistence type="inferred from homology"/>
<dbReference type="Pfam" id="PF01373">
    <property type="entry name" value="Glyco_hydro_14"/>
    <property type="match status" value="1"/>
</dbReference>
<dbReference type="InterPro" id="IPR001554">
    <property type="entry name" value="Glyco_hydro_14"/>
</dbReference>
<keyword evidence="4" id="KW-0326">Glycosidase</keyword>
<dbReference type="PRINTS" id="PR00842">
    <property type="entry name" value="GLHYDLASE14B"/>
</dbReference>
<keyword evidence="3 4" id="KW-0624">Polysaccharide degradation</keyword>
<gene>
    <name evidence="5" type="ORF">F3Y22_tig00110483pilonHSYRG00245</name>
</gene>
<dbReference type="EC" id="3.2.1.2" evidence="4"/>
<evidence type="ECO:0000256" key="2">
    <source>
        <dbReference type="ARBA" id="ARBA00023277"/>
    </source>
</evidence>
<reference evidence="5" key="1">
    <citation type="submission" date="2019-09" db="EMBL/GenBank/DDBJ databases">
        <title>Draft genome information of white flower Hibiscus syriacus.</title>
        <authorList>
            <person name="Kim Y.-M."/>
        </authorList>
    </citation>
    <scope>NUCLEOTIDE SEQUENCE [LARGE SCALE GENOMIC DNA]</scope>
    <source>
        <strain evidence="5">YM2019G1</strain>
    </source>
</reference>
<evidence type="ECO:0000313" key="6">
    <source>
        <dbReference type="Proteomes" id="UP000436088"/>
    </source>
</evidence>
<dbReference type="InterPro" id="IPR036885">
    <property type="entry name" value="SWIB_MDM2_dom_sf"/>
</dbReference>
<evidence type="ECO:0000256" key="1">
    <source>
        <dbReference type="ARBA" id="ARBA00005652"/>
    </source>
</evidence>
<comment type="catalytic activity">
    <reaction evidence="4">
        <text>Hydrolysis of (1-&gt;4)-alpha-D-glucosidic linkages in polysaccharides so as to remove successive maltose units from the non-reducing ends of the chains.</text>
        <dbReference type="EC" id="3.2.1.2"/>
    </reaction>
</comment>
<sequence>MPGGQRSVGSSPQQWYFSSVSLPVLYGAACYFPSWIYECIVFKMFSNFVGCLVKDPFDKSKVICDEKLKELFHVETFHGFIVTKLLICSFSQDMTSQYEPYAPIFVAMLLEHGERILSFATSIFDGKGVKISVKIARIHWHYGTRSHAPELTTGYYNTRYRDGYLSIAQMLARHGAVINFTCIEMRDHEQPQDALCAPEKLVKQVAFATASAQVPLAGENALPRYNEYAHEQILQASSLDVDGYPFDREMCAFTYLRMNPSLFHPENWRRFVGFVKKMNEGKGKEKEDREWVGEEEKPIKMAVNDPTQQITVQLYFSSRLLTAVNGQ</sequence>
<dbReference type="EMBL" id="VEPZ02001008">
    <property type="protein sequence ID" value="KAE8702338.1"/>
    <property type="molecule type" value="Genomic_DNA"/>
</dbReference>
<keyword evidence="2 4" id="KW-0119">Carbohydrate metabolism</keyword>
<comment type="caution">
    <text evidence="5">The sequence shown here is derived from an EMBL/GenBank/DDBJ whole genome shotgun (WGS) entry which is preliminary data.</text>
</comment>
<dbReference type="Gene3D" id="1.10.245.10">
    <property type="entry name" value="SWIB/MDM2 domain"/>
    <property type="match status" value="1"/>
</dbReference>
<organism evidence="5 6">
    <name type="scientific">Hibiscus syriacus</name>
    <name type="common">Rose of Sharon</name>
    <dbReference type="NCBI Taxonomy" id="106335"/>
    <lineage>
        <taxon>Eukaryota</taxon>
        <taxon>Viridiplantae</taxon>
        <taxon>Streptophyta</taxon>
        <taxon>Embryophyta</taxon>
        <taxon>Tracheophyta</taxon>
        <taxon>Spermatophyta</taxon>
        <taxon>Magnoliopsida</taxon>
        <taxon>eudicotyledons</taxon>
        <taxon>Gunneridae</taxon>
        <taxon>Pentapetalae</taxon>
        <taxon>rosids</taxon>
        <taxon>malvids</taxon>
        <taxon>Malvales</taxon>
        <taxon>Malvaceae</taxon>
        <taxon>Malvoideae</taxon>
        <taxon>Hibiscus</taxon>
    </lineage>
</organism>
<dbReference type="SUPFAM" id="SSF51445">
    <property type="entry name" value="(Trans)glycosidases"/>
    <property type="match status" value="1"/>
</dbReference>
<keyword evidence="4" id="KW-0378">Hydrolase</keyword>
<dbReference type="AlphaFoldDB" id="A0A6A3AE85"/>
<evidence type="ECO:0000256" key="3">
    <source>
        <dbReference type="ARBA" id="ARBA00023326"/>
    </source>
</evidence>
<dbReference type="InterPro" id="IPR001371">
    <property type="entry name" value="Glyco_hydro_14B_pln"/>
</dbReference>
<dbReference type="Gene3D" id="3.20.20.80">
    <property type="entry name" value="Glycosidases"/>
    <property type="match status" value="1"/>
</dbReference>
<dbReference type="Proteomes" id="UP000436088">
    <property type="component" value="Unassembled WGS sequence"/>
</dbReference>
<dbReference type="PANTHER" id="PTHR31352:SF31">
    <property type="entry name" value="BETA-AMYLASE 1, CHLOROPLASTIC"/>
    <property type="match status" value="1"/>
</dbReference>
<name>A0A6A3AE85_HIBSY</name>
<keyword evidence="6" id="KW-1185">Reference proteome</keyword>
<dbReference type="PRINTS" id="PR00750">
    <property type="entry name" value="BETAAMYLASE"/>
</dbReference>
<dbReference type="GO" id="GO:0016161">
    <property type="term" value="F:beta-amylase activity"/>
    <property type="evidence" value="ECO:0007669"/>
    <property type="project" value="UniProtKB-EC"/>
</dbReference>
<evidence type="ECO:0000256" key="4">
    <source>
        <dbReference type="RuleBase" id="RU000509"/>
    </source>
</evidence>
<dbReference type="PANTHER" id="PTHR31352">
    <property type="entry name" value="BETA-AMYLASE 1, CHLOROPLASTIC"/>
    <property type="match status" value="1"/>
</dbReference>
<comment type="similarity">
    <text evidence="1 4">Belongs to the glycosyl hydrolase 14 family.</text>
</comment>
<evidence type="ECO:0000313" key="5">
    <source>
        <dbReference type="EMBL" id="KAE8702338.1"/>
    </source>
</evidence>
<dbReference type="SUPFAM" id="SSF47592">
    <property type="entry name" value="SWIB/MDM2 domain"/>
    <property type="match status" value="1"/>
</dbReference>
<accession>A0A6A3AE85</accession>
<dbReference type="InterPro" id="IPR017853">
    <property type="entry name" value="GH"/>
</dbReference>
<protein>
    <recommendedName>
        <fullName evidence="4">Beta-amylase</fullName>
        <ecNumber evidence="4">3.2.1.2</ecNumber>
    </recommendedName>
</protein>